<dbReference type="AlphaFoldDB" id="Q10FW6"/>
<proteinExistence type="predicted"/>
<organism evidence="2 4">
    <name type="scientific">Oryza sativa subsp. japonica</name>
    <name type="common">Rice</name>
    <dbReference type="NCBI Taxonomy" id="39947"/>
    <lineage>
        <taxon>Eukaryota</taxon>
        <taxon>Viridiplantae</taxon>
        <taxon>Streptophyta</taxon>
        <taxon>Embryophyta</taxon>
        <taxon>Tracheophyta</taxon>
        <taxon>Spermatophyta</taxon>
        <taxon>Magnoliopsida</taxon>
        <taxon>Liliopsida</taxon>
        <taxon>Poales</taxon>
        <taxon>Poaceae</taxon>
        <taxon>BOP clade</taxon>
        <taxon>Oryzoideae</taxon>
        <taxon>Oryzeae</taxon>
        <taxon>Oryzinae</taxon>
        <taxon>Oryza</taxon>
        <taxon>Oryza sativa</taxon>
    </lineage>
</organism>
<sequence length="322" mass="35704">MAKLTGMRCERGSRSRKRRWRGLGEELQGVTNSNKLLFLSGAGNNPNSGEGRRIRVPGGKISSTPLIIVGDGREKNSENIRPLKSMKIPASDNGRSSARSSRRESIGRMPVCANASRRGEAARRRDTYPVPTRYRYLVAGVAPLQPEQYNTGWYRRKGCKVAAQHYRHGEADGWRGVAAVQHCRVGVEGQRSSRSSSAGARRRDNSHAASPPRCAFLSWQEQLCVAPSSPSPVEEGEQDAGEAPPHGYRYHMPNSSRLNLGRTHHIPCPIRKQPADIGGVPDKERQPEFYMETTSTTRIVSILVSLVLLGQRDTYGYKYKTP</sequence>
<dbReference type="Proteomes" id="UP000000763">
    <property type="component" value="Chromosome 3"/>
</dbReference>
<reference evidence="2" key="2">
    <citation type="submission" date="2005-04" db="EMBL/GenBank/DDBJ databases">
        <authorList>
            <person name="Buell R."/>
        </authorList>
    </citation>
    <scope>NUCLEOTIDE SEQUENCE</scope>
</reference>
<feature type="region of interest" description="Disordered" evidence="1">
    <location>
        <begin position="72"/>
        <end position="108"/>
    </location>
</feature>
<feature type="region of interest" description="Disordered" evidence="1">
    <location>
        <begin position="38"/>
        <end position="59"/>
    </location>
</feature>
<feature type="region of interest" description="Disordered" evidence="1">
    <location>
        <begin position="1"/>
        <end position="20"/>
    </location>
</feature>
<accession>Q10FW6</accession>
<protein>
    <submittedName>
        <fullName evidence="2">Uncharacterized protein</fullName>
    </submittedName>
</protein>
<dbReference type="EMBL" id="AC138001">
    <property type="protein sequence ID" value="AAP68403.1"/>
    <property type="molecule type" value="Genomic_DNA"/>
</dbReference>
<evidence type="ECO:0000313" key="3">
    <source>
        <dbReference type="EMBL" id="AAP68403.1"/>
    </source>
</evidence>
<name>Q10FW6_ORYSJ</name>
<feature type="region of interest" description="Disordered" evidence="1">
    <location>
        <begin position="227"/>
        <end position="250"/>
    </location>
</feature>
<reference evidence="4" key="5">
    <citation type="journal article" date="2008" name="Nucleic Acids Res.">
        <title>The rice annotation project database (RAP-DB): 2008 update.</title>
        <authorList>
            <consortium name="The rice annotation project (RAP)"/>
        </authorList>
    </citation>
    <scope>GENOME REANNOTATION</scope>
    <source>
        <strain evidence="4">cv. Nipponbare</strain>
    </source>
</reference>
<gene>
    <name evidence="2" type="ordered locus">Os03g45000</name>
    <name evidence="3" type="ORF">OSJNBa0093M23.22</name>
</gene>
<reference evidence="3" key="3">
    <citation type="submission" date="2006-01" db="EMBL/GenBank/DDBJ databases">
        <title>Oryza sativa chromosome 3 BAC OSJNBa0093M23 genomic sequence.</title>
        <authorList>
            <person name="Buell C.R."/>
            <person name="Yuan Q."/>
            <person name="Ouyang S."/>
            <person name="Liu J."/>
            <person name="Gansberger K."/>
            <person name="Jones K.M."/>
            <person name="Overton II L.L."/>
            <person name="Tsitrin T."/>
            <person name="Kim M.M."/>
            <person name="Bera J.J."/>
            <person name="Jin S.S."/>
            <person name="Fadrosh D.W."/>
            <person name="Tallon L.J."/>
            <person name="Koo H."/>
            <person name="Zismann V."/>
            <person name="Hsiao J."/>
            <person name="Blunt S."/>
            <person name="Vanaken S.S."/>
            <person name="Riedmuller S.B."/>
            <person name="Utterback T.T."/>
            <person name="Feldblyum T.V."/>
            <person name="Yang Q.Q."/>
            <person name="Haas B.J."/>
            <person name="Suh B.B."/>
            <person name="Peterson J.J."/>
            <person name="Quackenbush J."/>
            <person name="White O."/>
            <person name="Salzberg S.L."/>
            <person name="Fraser C.M."/>
        </authorList>
    </citation>
    <scope>NUCLEOTIDE SEQUENCE</scope>
</reference>
<feature type="region of interest" description="Disordered" evidence="1">
    <location>
        <begin position="187"/>
        <end position="211"/>
    </location>
</feature>
<dbReference type="EMBL" id="AC120535">
    <property type="protein sequence ID" value="AAO73212.1"/>
    <property type="molecule type" value="Genomic_DNA"/>
</dbReference>
<evidence type="ECO:0000313" key="4">
    <source>
        <dbReference type="Proteomes" id="UP000000763"/>
    </source>
</evidence>
<evidence type="ECO:0000313" key="2">
    <source>
        <dbReference type="EMBL" id="AAO73212.1"/>
    </source>
</evidence>
<evidence type="ECO:0000256" key="1">
    <source>
        <dbReference type="SAM" id="MobiDB-lite"/>
    </source>
</evidence>
<reference evidence="4" key="1">
    <citation type="journal article" date="2005" name="Nature">
        <title>The map-based sequence of the rice genome.</title>
        <authorList>
            <consortium name="International rice genome sequencing project (IRGSP)"/>
            <person name="Matsumoto T."/>
            <person name="Wu J."/>
            <person name="Kanamori H."/>
            <person name="Katayose Y."/>
            <person name="Fujisawa M."/>
            <person name="Namiki N."/>
            <person name="Mizuno H."/>
            <person name="Yamamoto K."/>
            <person name="Antonio B.A."/>
            <person name="Baba T."/>
            <person name="Sakata K."/>
            <person name="Nagamura Y."/>
            <person name="Aoki H."/>
            <person name="Arikawa K."/>
            <person name="Arita K."/>
            <person name="Bito T."/>
            <person name="Chiden Y."/>
            <person name="Fujitsuka N."/>
            <person name="Fukunaka R."/>
            <person name="Hamada M."/>
            <person name="Harada C."/>
            <person name="Hayashi A."/>
            <person name="Hijishita S."/>
            <person name="Honda M."/>
            <person name="Hosokawa S."/>
            <person name="Ichikawa Y."/>
            <person name="Idonuma A."/>
            <person name="Iijima M."/>
            <person name="Ikeda M."/>
            <person name="Ikeno M."/>
            <person name="Ito K."/>
            <person name="Ito S."/>
            <person name="Ito T."/>
            <person name="Ito Y."/>
            <person name="Ito Y."/>
            <person name="Iwabuchi A."/>
            <person name="Kamiya K."/>
            <person name="Karasawa W."/>
            <person name="Kurita K."/>
            <person name="Katagiri S."/>
            <person name="Kikuta A."/>
            <person name="Kobayashi H."/>
            <person name="Kobayashi N."/>
            <person name="Machita K."/>
            <person name="Maehara T."/>
            <person name="Masukawa M."/>
            <person name="Mizubayashi T."/>
            <person name="Mukai Y."/>
            <person name="Nagasaki H."/>
            <person name="Nagata Y."/>
            <person name="Naito S."/>
            <person name="Nakashima M."/>
            <person name="Nakama Y."/>
            <person name="Nakamichi Y."/>
            <person name="Nakamura M."/>
            <person name="Meguro A."/>
            <person name="Negishi M."/>
            <person name="Ohta I."/>
            <person name="Ohta T."/>
            <person name="Okamoto M."/>
            <person name="Ono N."/>
            <person name="Saji S."/>
            <person name="Sakaguchi M."/>
            <person name="Sakai K."/>
            <person name="Shibata M."/>
            <person name="Shimokawa T."/>
            <person name="Song J."/>
            <person name="Takazaki Y."/>
            <person name="Terasawa K."/>
            <person name="Tsugane M."/>
            <person name="Tsuji K."/>
            <person name="Ueda S."/>
            <person name="Waki K."/>
            <person name="Yamagata H."/>
            <person name="Yamamoto M."/>
            <person name="Yamamoto S."/>
            <person name="Yamane H."/>
            <person name="Yoshiki S."/>
            <person name="Yoshihara R."/>
            <person name="Yukawa K."/>
            <person name="Zhong H."/>
            <person name="Yano M."/>
            <person name="Yuan Q."/>
            <person name="Ouyang S."/>
            <person name="Liu J."/>
            <person name="Jones K.M."/>
            <person name="Gansberger K."/>
            <person name="Moffat K."/>
            <person name="Hill J."/>
            <person name="Bera J."/>
            <person name="Fadrosh D."/>
            <person name="Jin S."/>
            <person name="Johri S."/>
            <person name="Kim M."/>
            <person name="Overton L."/>
            <person name="Reardon M."/>
            <person name="Tsitrin T."/>
            <person name="Vuong H."/>
            <person name="Weaver B."/>
            <person name="Ciecko A."/>
            <person name="Tallon L."/>
            <person name="Jackson J."/>
            <person name="Pai G."/>
            <person name="Aken S.V."/>
            <person name="Utterback T."/>
            <person name="Reidmuller S."/>
            <person name="Feldblyum T."/>
            <person name="Hsiao J."/>
            <person name="Zismann V."/>
            <person name="Iobst S."/>
            <person name="de Vazeille A.R."/>
            <person name="Buell C.R."/>
            <person name="Ying K."/>
            <person name="Li Y."/>
            <person name="Lu T."/>
            <person name="Huang Y."/>
            <person name="Zhao Q."/>
            <person name="Feng Q."/>
            <person name="Zhang L."/>
            <person name="Zhu J."/>
            <person name="Weng Q."/>
            <person name="Mu J."/>
            <person name="Lu Y."/>
            <person name="Fan D."/>
            <person name="Liu Y."/>
            <person name="Guan J."/>
            <person name="Zhang Y."/>
            <person name="Yu S."/>
            <person name="Liu X."/>
            <person name="Zhang Y."/>
            <person name="Hong G."/>
            <person name="Han B."/>
            <person name="Choisne N."/>
            <person name="Demange N."/>
            <person name="Orjeda G."/>
            <person name="Samain S."/>
            <person name="Cattolico L."/>
            <person name="Pelletier E."/>
            <person name="Couloux A."/>
            <person name="Segurens B."/>
            <person name="Wincker P."/>
            <person name="D'Hont A."/>
            <person name="Scarpelli C."/>
            <person name="Weissenbach J."/>
            <person name="Salanoubat M."/>
            <person name="Quetier F."/>
            <person name="Yu Y."/>
            <person name="Kim H.R."/>
            <person name="Rambo T."/>
            <person name="Currie J."/>
            <person name="Collura K."/>
            <person name="Luo M."/>
            <person name="Yang T."/>
            <person name="Ammiraju J.S.S."/>
            <person name="Engler F."/>
            <person name="Soderlund C."/>
            <person name="Wing R.A."/>
            <person name="Palmer L.E."/>
            <person name="de la Bastide M."/>
            <person name="Spiegel L."/>
            <person name="Nascimento L."/>
            <person name="Zutavern T."/>
            <person name="O'Shaughnessy A."/>
            <person name="Dike S."/>
            <person name="Dedhia N."/>
            <person name="Preston R."/>
            <person name="Balija V."/>
            <person name="McCombie W.R."/>
            <person name="Chow T."/>
            <person name="Chen H."/>
            <person name="Chung M."/>
            <person name="Chen C."/>
            <person name="Shaw J."/>
            <person name="Wu H."/>
            <person name="Hsiao K."/>
            <person name="Chao Y."/>
            <person name="Chu M."/>
            <person name="Cheng C."/>
            <person name="Hour A."/>
            <person name="Lee P."/>
            <person name="Lin S."/>
            <person name="Lin Y."/>
            <person name="Liou J."/>
            <person name="Liu S."/>
            <person name="Hsing Y."/>
            <person name="Raghuvanshi S."/>
            <person name="Mohanty A."/>
            <person name="Bharti A.K."/>
            <person name="Gaur A."/>
            <person name="Gupta V."/>
            <person name="Kumar D."/>
            <person name="Ravi V."/>
            <person name="Vij S."/>
            <person name="Kapur A."/>
            <person name="Khurana P."/>
            <person name="Khurana P."/>
            <person name="Khurana J.P."/>
            <person name="Tyagi A.K."/>
            <person name="Gaikwad K."/>
            <person name="Singh A."/>
            <person name="Dalal V."/>
            <person name="Srivastava S."/>
            <person name="Dixit A."/>
            <person name="Pal A.K."/>
            <person name="Ghazi I.A."/>
            <person name="Yadav M."/>
            <person name="Pandit A."/>
            <person name="Bhargava A."/>
            <person name="Sureshbabu K."/>
            <person name="Batra K."/>
            <person name="Sharma T.R."/>
            <person name="Mohapatra T."/>
            <person name="Singh N.K."/>
            <person name="Messing J."/>
            <person name="Nelson A.B."/>
            <person name="Fuks G."/>
            <person name="Kavchok S."/>
            <person name="Keizer G."/>
            <person name="Linton E."/>
            <person name="Llaca V."/>
            <person name="Song R."/>
            <person name="Tanyolac B."/>
            <person name="Young S."/>
            <person name="Ho-Il K."/>
            <person name="Hahn J.H."/>
            <person name="Sangsakoo G."/>
            <person name="Vanavichit A."/>
            <person name="de Mattos Luiz.A.T."/>
            <person name="Zimmer P.D."/>
            <person name="Malone G."/>
            <person name="Dellagostin O."/>
            <person name="de Oliveira A.C."/>
            <person name="Bevan M."/>
            <person name="Bancroft I."/>
            <person name="Minx P."/>
            <person name="Cordum H."/>
            <person name="Wilson R."/>
            <person name="Cheng Z."/>
            <person name="Jin W."/>
            <person name="Jiang J."/>
            <person name="Leong S.A."/>
            <person name="Iwama H."/>
            <person name="Gojobori T."/>
            <person name="Itoh T."/>
            <person name="Niimura Y."/>
            <person name="Fujii Y."/>
            <person name="Habara T."/>
            <person name="Sakai H."/>
            <person name="Sato Y."/>
            <person name="Wilson G."/>
            <person name="Kumar K."/>
            <person name="McCouch S."/>
            <person name="Juretic N."/>
            <person name="Hoen D."/>
            <person name="Wright S."/>
            <person name="Bruskiewich R."/>
            <person name="Bureau T."/>
            <person name="Miyao A."/>
            <person name="Hirochika H."/>
            <person name="Nishikawa T."/>
            <person name="Kadowaki K."/>
            <person name="Sugiura M."/>
            <person name="Burr B."/>
            <person name="Sasaki T."/>
        </authorList>
    </citation>
    <scope>NUCLEOTIDE SEQUENCE [LARGE SCALE GENOMIC DNA]</scope>
    <source>
        <strain evidence="4">cv. Nipponbare</strain>
    </source>
</reference>
<reference evidence="2" key="4">
    <citation type="submission" date="2006-11" db="EMBL/GenBank/DDBJ databases">
        <title>.</title>
        <authorList>
            <person name="Buell C."/>
            <person name="Yuan Q."/>
            <person name="Ouyang S."/>
            <person name="Liu J."/>
            <person name="Gansberger K."/>
            <person name="Jones K."/>
            <person name="Overton II L."/>
            <person name="Tsitrin T."/>
            <person name="Kim M."/>
            <person name="Bera J."/>
            <person name="Jin S."/>
            <person name="Fadrosh D."/>
            <person name="Tallon L."/>
            <person name="Koo H."/>
            <person name="Zismann V."/>
            <person name="Hsiao J."/>
            <person name="Blunt S."/>
            <person name="Vanaken S."/>
            <person name="Riedmuller S."/>
            <person name="Utterback T."/>
            <person name="Feldblyum T."/>
            <person name="Yang Q."/>
            <person name="Haas B."/>
            <person name="Suh B."/>
            <person name="Peterson J."/>
            <person name="Quackenbush J."/>
            <person name="White O."/>
            <person name="Salzberg S."/>
            <person name="Fraser C."/>
        </authorList>
    </citation>
    <scope>NUCLEOTIDE SEQUENCE</scope>
</reference>